<protein>
    <submittedName>
        <fullName evidence="10">Glycoside hydrolase family 2</fullName>
    </submittedName>
</protein>
<feature type="domain" description="Malectin" evidence="8">
    <location>
        <begin position="744"/>
        <end position="878"/>
    </location>
</feature>
<organism evidence="10 11">
    <name type="scientific">Alteraurantiacibacter buctensis</name>
    <dbReference type="NCBI Taxonomy" id="1503981"/>
    <lineage>
        <taxon>Bacteria</taxon>
        <taxon>Pseudomonadati</taxon>
        <taxon>Pseudomonadota</taxon>
        <taxon>Alphaproteobacteria</taxon>
        <taxon>Sphingomonadales</taxon>
        <taxon>Erythrobacteraceae</taxon>
        <taxon>Alteraurantiacibacter</taxon>
    </lineage>
</organism>
<dbReference type="Gene3D" id="2.60.40.10">
    <property type="entry name" value="Immunoglobulins"/>
    <property type="match status" value="2"/>
</dbReference>
<dbReference type="InterPro" id="IPR006101">
    <property type="entry name" value="Glyco_hydro_2"/>
</dbReference>
<proteinExistence type="inferred from homology"/>
<evidence type="ECO:0000313" key="11">
    <source>
        <dbReference type="Proteomes" id="UP000466966"/>
    </source>
</evidence>
<feature type="signal peptide" evidence="4">
    <location>
        <begin position="1"/>
        <end position="24"/>
    </location>
</feature>
<gene>
    <name evidence="10" type="ORF">GRI99_01170</name>
</gene>
<evidence type="ECO:0000259" key="9">
    <source>
        <dbReference type="Pfam" id="PF16355"/>
    </source>
</evidence>
<feature type="domain" description="Glycosyl hydrolases family 2 sugar binding" evidence="7">
    <location>
        <begin position="41"/>
        <end position="200"/>
    </location>
</feature>
<evidence type="ECO:0000259" key="6">
    <source>
        <dbReference type="Pfam" id="PF02836"/>
    </source>
</evidence>
<evidence type="ECO:0000256" key="4">
    <source>
        <dbReference type="SAM" id="SignalP"/>
    </source>
</evidence>
<dbReference type="InterPro" id="IPR032311">
    <property type="entry name" value="DUF4982"/>
</dbReference>
<dbReference type="InterPro" id="IPR008979">
    <property type="entry name" value="Galactose-bd-like_sf"/>
</dbReference>
<dbReference type="Gene3D" id="2.60.120.260">
    <property type="entry name" value="Galactose-binding domain-like"/>
    <property type="match status" value="1"/>
</dbReference>
<dbReference type="GO" id="GO:0005975">
    <property type="term" value="P:carbohydrate metabolic process"/>
    <property type="evidence" value="ECO:0007669"/>
    <property type="project" value="InterPro"/>
</dbReference>
<evidence type="ECO:0000259" key="8">
    <source>
        <dbReference type="Pfam" id="PF11721"/>
    </source>
</evidence>
<keyword evidence="2 10" id="KW-0378">Hydrolase</keyword>
<keyword evidence="4" id="KW-0732">Signal</keyword>
<evidence type="ECO:0000313" key="10">
    <source>
        <dbReference type="EMBL" id="MXO70241.1"/>
    </source>
</evidence>
<dbReference type="Proteomes" id="UP000466966">
    <property type="component" value="Unassembled WGS sequence"/>
</dbReference>
<keyword evidence="3" id="KW-0326">Glycosidase</keyword>
<dbReference type="PRINTS" id="PR00132">
    <property type="entry name" value="GLHYDRLASE2"/>
</dbReference>
<dbReference type="Gene3D" id="3.20.20.80">
    <property type="entry name" value="Glycosidases"/>
    <property type="match status" value="1"/>
</dbReference>
<dbReference type="PANTHER" id="PTHR42732:SF1">
    <property type="entry name" value="BETA-MANNOSIDASE"/>
    <property type="match status" value="1"/>
</dbReference>
<dbReference type="InterPro" id="IPR006102">
    <property type="entry name" value="Ig-like_GH2"/>
</dbReference>
<feature type="chain" id="PRO_5032997472" evidence="4">
    <location>
        <begin position="25"/>
        <end position="893"/>
    </location>
</feature>
<dbReference type="InterPro" id="IPR036156">
    <property type="entry name" value="Beta-gal/glucu_dom_sf"/>
</dbReference>
<dbReference type="InterPro" id="IPR051913">
    <property type="entry name" value="GH2_Domain-Containing"/>
</dbReference>
<evidence type="ECO:0000259" key="7">
    <source>
        <dbReference type="Pfam" id="PF02837"/>
    </source>
</evidence>
<feature type="domain" description="Glycoside hydrolase family 2 catalytic" evidence="6">
    <location>
        <begin position="332"/>
        <end position="638"/>
    </location>
</feature>
<dbReference type="InterPro" id="IPR013783">
    <property type="entry name" value="Ig-like_fold"/>
</dbReference>
<dbReference type="InterPro" id="IPR006103">
    <property type="entry name" value="Glyco_hydro_2_cat"/>
</dbReference>
<dbReference type="PROSITE" id="PS00608">
    <property type="entry name" value="GLYCOSYL_HYDROL_F2_2"/>
    <property type="match status" value="1"/>
</dbReference>
<comment type="caution">
    <text evidence="10">The sequence shown here is derived from an EMBL/GenBank/DDBJ whole genome shotgun (WGS) entry which is preliminary data.</text>
</comment>
<dbReference type="PANTHER" id="PTHR42732">
    <property type="entry name" value="BETA-GALACTOSIDASE"/>
    <property type="match status" value="1"/>
</dbReference>
<evidence type="ECO:0000259" key="5">
    <source>
        <dbReference type="Pfam" id="PF00703"/>
    </source>
</evidence>
<evidence type="ECO:0000256" key="3">
    <source>
        <dbReference type="ARBA" id="ARBA00023295"/>
    </source>
</evidence>
<keyword evidence="11" id="KW-1185">Reference proteome</keyword>
<dbReference type="SUPFAM" id="SSF51445">
    <property type="entry name" value="(Trans)glycosidases"/>
    <property type="match status" value="1"/>
</dbReference>
<dbReference type="Pfam" id="PF00703">
    <property type="entry name" value="Glyco_hydro_2"/>
    <property type="match status" value="1"/>
</dbReference>
<reference evidence="10 11" key="1">
    <citation type="submission" date="2019-12" db="EMBL/GenBank/DDBJ databases">
        <title>Genomic-based taxomic classification of the family Erythrobacteraceae.</title>
        <authorList>
            <person name="Xu L."/>
        </authorList>
    </citation>
    <scope>NUCLEOTIDE SEQUENCE [LARGE SCALE GENOMIC DNA]</scope>
    <source>
        <strain evidence="10 11">M0322</strain>
    </source>
</reference>
<dbReference type="Pfam" id="PF02837">
    <property type="entry name" value="Glyco_hydro_2_N"/>
    <property type="match status" value="1"/>
</dbReference>
<feature type="domain" description="DUF4982" evidence="9">
    <location>
        <begin position="668"/>
        <end position="717"/>
    </location>
</feature>
<comment type="similarity">
    <text evidence="1">Belongs to the glycosyl hydrolase 2 family.</text>
</comment>
<evidence type="ECO:0000256" key="1">
    <source>
        <dbReference type="ARBA" id="ARBA00007401"/>
    </source>
</evidence>
<dbReference type="InterPro" id="IPR017853">
    <property type="entry name" value="GH"/>
</dbReference>
<dbReference type="InterPro" id="IPR006104">
    <property type="entry name" value="Glyco_hydro_2_N"/>
</dbReference>
<feature type="domain" description="Glycoside hydrolase family 2 immunoglobulin-like beta-sandwich" evidence="5">
    <location>
        <begin position="220"/>
        <end position="323"/>
    </location>
</feature>
<dbReference type="Pfam" id="PF11721">
    <property type="entry name" value="Malectin"/>
    <property type="match status" value="1"/>
</dbReference>
<dbReference type="InterPro" id="IPR023232">
    <property type="entry name" value="Glyco_hydro_2_AS"/>
</dbReference>
<dbReference type="SUPFAM" id="SSF49303">
    <property type="entry name" value="beta-Galactosidase/glucuronidase domain"/>
    <property type="match status" value="1"/>
</dbReference>
<dbReference type="AlphaFoldDB" id="A0A844YTP8"/>
<dbReference type="GO" id="GO:0004553">
    <property type="term" value="F:hydrolase activity, hydrolyzing O-glycosyl compounds"/>
    <property type="evidence" value="ECO:0007669"/>
    <property type="project" value="InterPro"/>
</dbReference>
<dbReference type="EMBL" id="WTYV01000001">
    <property type="protein sequence ID" value="MXO70241.1"/>
    <property type="molecule type" value="Genomic_DNA"/>
</dbReference>
<accession>A0A844YTP8</accession>
<evidence type="ECO:0000256" key="2">
    <source>
        <dbReference type="ARBA" id="ARBA00022801"/>
    </source>
</evidence>
<dbReference type="Gene3D" id="2.60.120.430">
    <property type="entry name" value="Galactose-binding lectin"/>
    <property type="match status" value="1"/>
</dbReference>
<dbReference type="Pfam" id="PF16355">
    <property type="entry name" value="DUF4982"/>
    <property type="match status" value="1"/>
</dbReference>
<dbReference type="Pfam" id="PF02836">
    <property type="entry name" value="Glyco_hydro_2_C"/>
    <property type="match status" value="1"/>
</dbReference>
<sequence length="893" mass="97088">MTGLTRTALALAGCALVAVLPAHLAAQDSASPRQRVPLAEGWQFNLAGTDAAAAERPHDEDWEVVSVPHTWNRVGYYLSDPASHTNTAETVNKVQGVGWYYNSFAAPTRDGQGRAFLEFDAASRTAEVWLNGRLVGTNRNPFARFRIDVTDAVTFGGTNALYVKVDNTAPLTEGAQTADVLPMTGDFFVRGGLYRPVSLVLTKPVHFDLLDAGGPGVYATTLRADAASADIALTMRARNDSSRPQGVVVTATLLDAQGTQIASTRAERTLAAGELAEVPASLTVSNPRLWSGVADPYLHTLRFELRSAAGELLDSVDQSFGIRTMALDPERGFILNGAPYRLVGVGFHQDNEQTDWAMTPAQVEESIRIIREMGANSIRLTHYQHGQPVHDLADRYGLVLWDEIGLVTAWTNQRDQTETPAGIVANARQQVADMIAQNRNHASVAVWGIANEVDFGPGRPDFLGRPPEVVADPIPLLEELAGLVRSTDASRPVVLAHCCENRGMVDVPEVAETVDAVGANLYYGWYYGRPQDLGPHLDGLRAKRPGQPLSISEYGAGAADTLHTDNPLGGPIDMGGRTQPEEYASWFHEESWKQLEPRTYLWGTWLWNSFDFGTTVRREGDAQDINTKGLVSYDRSIRKDAYYFYRANWSDNPTVHINGRRYVDRAYQVTDVRVYSNASRTTLTVNGQVIGTLADCPHSVCVWPNVALREGENVVVASADFASGPVEDRVTWQLAASQVGSFRIDSGAILAANAEVRFGSDNFFVGGSAGNMDQTPRGRPPVPASIAGTSRRDIAATYRRGDFHYRLPLADGRYRVALTFVEPDKAVGERVFDVLANGTPVLSAYDVRARAGAVLTEQVETVEATVTGGVLDLHFRPVTGEAIVSAVEISALR</sequence>
<name>A0A844YTP8_9SPHN</name>
<dbReference type="OrthoDB" id="9758603at2"/>
<dbReference type="SUPFAM" id="SSF49785">
    <property type="entry name" value="Galactose-binding domain-like"/>
    <property type="match status" value="1"/>
</dbReference>
<dbReference type="InterPro" id="IPR021720">
    <property type="entry name" value="Malectin_dom"/>
</dbReference>